<dbReference type="Pfam" id="PF04672">
    <property type="entry name" value="Methyltransf_19"/>
    <property type="match status" value="1"/>
</dbReference>
<protein>
    <recommendedName>
        <fullName evidence="4">S-adenosyl methyltransferase</fullName>
    </recommendedName>
</protein>
<evidence type="ECO:0000256" key="1">
    <source>
        <dbReference type="SAM" id="MobiDB-lite"/>
    </source>
</evidence>
<accession>A0A7W7RI12</accession>
<dbReference type="SUPFAM" id="SSF53335">
    <property type="entry name" value="S-adenosyl-L-methionine-dependent methyltransferases"/>
    <property type="match status" value="1"/>
</dbReference>
<evidence type="ECO:0000313" key="3">
    <source>
        <dbReference type="Proteomes" id="UP000523007"/>
    </source>
</evidence>
<organism evidence="2 3">
    <name type="scientific">Lipingzhangella halophila</name>
    <dbReference type="NCBI Taxonomy" id="1783352"/>
    <lineage>
        <taxon>Bacteria</taxon>
        <taxon>Bacillati</taxon>
        <taxon>Actinomycetota</taxon>
        <taxon>Actinomycetes</taxon>
        <taxon>Streptosporangiales</taxon>
        <taxon>Nocardiopsidaceae</taxon>
        <taxon>Lipingzhangella</taxon>
    </lineage>
</organism>
<reference evidence="2 3" key="1">
    <citation type="submission" date="2020-08" db="EMBL/GenBank/DDBJ databases">
        <title>Sequencing the genomes of 1000 actinobacteria strains.</title>
        <authorList>
            <person name="Klenk H.-P."/>
        </authorList>
    </citation>
    <scope>NUCLEOTIDE SEQUENCE [LARGE SCALE GENOMIC DNA]</scope>
    <source>
        <strain evidence="2 3">DSM 102030</strain>
    </source>
</reference>
<feature type="region of interest" description="Disordered" evidence="1">
    <location>
        <begin position="1"/>
        <end position="20"/>
    </location>
</feature>
<comment type="caution">
    <text evidence="2">The sequence shown here is derived from an EMBL/GenBank/DDBJ whole genome shotgun (WGS) entry which is preliminary data.</text>
</comment>
<dbReference type="InterPro" id="IPR006764">
    <property type="entry name" value="SAM_dep_MeTrfase_SAV2177_type"/>
</dbReference>
<name>A0A7W7RI12_9ACTN</name>
<dbReference type="Proteomes" id="UP000523007">
    <property type="component" value="Unassembled WGS sequence"/>
</dbReference>
<dbReference type="PIRSF" id="PIRSF017393">
    <property type="entry name" value="MTase_SAV2177"/>
    <property type="match status" value="1"/>
</dbReference>
<dbReference type="CDD" id="cd02440">
    <property type="entry name" value="AdoMet_MTases"/>
    <property type="match status" value="1"/>
</dbReference>
<gene>
    <name evidence="2" type="ORF">F4561_003155</name>
</gene>
<proteinExistence type="predicted"/>
<evidence type="ECO:0008006" key="4">
    <source>
        <dbReference type="Google" id="ProtNLM"/>
    </source>
</evidence>
<keyword evidence="3" id="KW-1185">Reference proteome</keyword>
<evidence type="ECO:0000313" key="2">
    <source>
        <dbReference type="EMBL" id="MBB4932335.1"/>
    </source>
</evidence>
<dbReference type="AlphaFoldDB" id="A0A7W7RI12"/>
<dbReference type="Gene3D" id="3.40.50.150">
    <property type="entry name" value="Vaccinia Virus protein VP39"/>
    <property type="match status" value="1"/>
</dbReference>
<sequence>MSDREFMKHSASNPSRIPPEIDLSVPSVARAYDAMLGGKDNFEVDREATVILEETNPGTIALARANRAYLSRGVEHVANAGVRQFLDLGSGLPAAENTHEIAQRTHPDARVVYVDNDPIVLAHGRAILADNPYTSVATADLTNVGEVLESEDTQRLIDFSEPVCLMLVSLLHCIPDEQDPFGTAQAYLDRLAPGSWLVYSHIVSDDEAAARTFTERIHAFGTPWGRVRTPEEAATVFDSLELASPSSDGTFPAVPVECSTWRNGDKAPETRPADPETRIWEHSGVAVKR</sequence>
<dbReference type="EMBL" id="JACHJT010000001">
    <property type="protein sequence ID" value="MBB4932335.1"/>
    <property type="molecule type" value="Genomic_DNA"/>
</dbReference>
<dbReference type="InterPro" id="IPR029063">
    <property type="entry name" value="SAM-dependent_MTases_sf"/>
</dbReference>